<dbReference type="EMBL" id="JBHSWU010000007">
    <property type="protein sequence ID" value="MFC6723218.1"/>
    <property type="molecule type" value="Genomic_DNA"/>
</dbReference>
<evidence type="ECO:0000313" key="2">
    <source>
        <dbReference type="EMBL" id="MFC6723218.1"/>
    </source>
</evidence>
<comment type="caution">
    <text evidence="2">The sequence shown here is derived from an EMBL/GenBank/DDBJ whole genome shotgun (WGS) entry which is preliminary data.</text>
</comment>
<dbReference type="AlphaFoldDB" id="A0ABD5RV06"/>
<name>A0ABD5RV06_9EURY</name>
<accession>A0ABD5RV06</accession>
<feature type="domain" description="DUF7129" evidence="1">
    <location>
        <begin position="6"/>
        <end position="39"/>
    </location>
</feature>
<dbReference type="NCBIfam" id="NF033497">
    <property type="entry name" value="rubre_like_arch"/>
    <property type="match status" value="1"/>
</dbReference>
<dbReference type="Pfam" id="PF23455">
    <property type="entry name" value="DUF7129"/>
    <property type="match status" value="1"/>
</dbReference>
<gene>
    <name evidence="2" type="ORF">ACFQE1_02175</name>
</gene>
<proteinExistence type="predicted"/>
<protein>
    <submittedName>
        <fullName evidence="2">Rubrerythrin-like domain-containing protein</fullName>
    </submittedName>
</protein>
<keyword evidence="3" id="KW-1185">Reference proteome</keyword>
<reference evidence="2 3" key="1">
    <citation type="journal article" date="2019" name="Int. J. Syst. Evol. Microbiol.">
        <title>The Global Catalogue of Microorganisms (GCM) 10K type strain sequencing project: providing services to taxonomists for standard genome sequencing and annotation.</title>
        <authorList>
            <consortium name="The Broad Institute Genomics Platform"/>
            <consortium name="The Broad Institute Genome Sequencing Center for Infectious Disease"/>
            <person name="Wu L."/>
            <person name="Ma J."/>
        </authorList>
    </citation>
    <scope>NUCLEOTIDE SEQUENCE [LARGE SCALE GENOMIC DNA]</scope>
    <source>
        <strain evidence="2 3">NBRC 111368</strain>
    </source>
</reference>
<evidence type="ECO:0000313" key="3">
    <source>
        <dbReference type="Proteomes" id="UP001596328"/>
    </source>
</evidence>
<dbReference type="InterPro" id="IPR055553">
    <property type="entry name" value="DUF7129"/>
</dbReference>
<organism evidence="2 3">
    <name type="scientific">Halobium palmae</name>
    <dbReference type="NCBI Taxonomy" id="1776492"/>
    <lineage>
        <taxon>Archaea</taxon>
        <taxon>Methanobacteriati</taxon>
        <taxon>Methanobacteriota</taxon>
        <taxon>Stenosarchaea group</taxon>
        <taxon>Halobacteria</taxon>
        <taxon>Halobacteriales</taxon>
        <taxon>Haloferacaceae</taxon>
        <taxon>Halobium</taxon>
    </lineage>
</organism>
<evidence type="ECO:0000259" key="1">
    <source>
        <dbReference type="Pfam" id="PF23455"/>
    </source>
</evidence>
<sequence>MSQIESEQVFECVDCGDRITALERPAECANCGGVMKSVNEPRGF</sequence>
<dbReference type="Proteomes" id="UP001596328">
    <property type="component" value="Unassembled WGS sequence"/>
</dbReference>